<name>A0ABQ1PYY9_9ACTN</name>
<feature type="transmembrane region" description="Helical" evidence="7">
    <location>
        <begin position="366"/>
        <end position="385"/>
    </location>
</feature>
<feature type="transmembrane region" description="Helical" evidence="7">
    <location>
        <begin position="556"/>
        <end position="577"/>
    </location>
</feature>
<evidence type="ECO:0000313" key="9">
    <source>
        <dbReference type="EMBL" id="GGD06825.1"/>
    </source>
</evidence>
<evidence type="ECO:0000256" key="5">
    <source>
        <dbReference type="ARBA" id="ARBA00022989"/>
    </source>
</evidence>
<dbReference type="RefSeq" id="WP_188420644.1">
    <property type="nucleotide sequence ID" value="NZ_BMCK01000001.1"/>
</dbReference>
<feature type="transmembrane region" description="Helical" evidence="7">
    <location>
        <begin position="203"/>
        <end position="221"/>
    </location>
</feature>
<dbReference type="PANTHER" id="PTHR33406">
    <property type="entry name" value="MEMBRANE PROTEIN MJ1562-RELATED"/>
    <property type="match status" value="1"/>
</dbReference>
<protein>
    <submittedName>
        <fullName evidence="9">RND transporter</fullName>
    </submittedName>
</protein>
<feature type="transmembrane region" description="Helical" evidence="7">
    <location>
        <begin position="233"/>
        <end position="251"/>
    </location>
</feature>
<keyword evidence="6 7" id="KW-0472">Membrane</keyword>
<evidence type="ECO:0000256" key="2">
    <source>
        <dbReference type="ARBA" id="ARBA00010157"/>
    </source>
</evidence>
<dbReference type="Proteomes" id="UP000630594">
    <property type="component" value="Unassembled WGS sequence"/>
</dbReference>
<comment type="caution">
    <text evidence="9">The sequence shown here is derived from an EMBL/GenBank/DDBJ whole genome shotgun (WGS) entry which is preliminary data.</text>
</comment>
<reference evidence="10" key="1">
    <citation type="journal article" date="2019" name="Int. J. Syst. Evol. Microbiol.">
        <title>The Global Catalogue of Microorganisms (GCM) 10K type strain sequencing project: providing services to taxonomists for standard genome sequencing and annotation.</title>
        <authorList>
            <consortium name="The Broad Institute Genomics Platform"/>
            <consortium name="The Broad Institute Genome Sequencing Center for Infectious Disease"/>
            <person name="Wu L."/>
            <person name="Ma J."/>
        </authorList>
    </citation>
    <scope>NUCLEOTIDE SEQUENCE [LARGE SCALE GENOMIC DNA]</scope>
    <source>
        <strain evidence="10">CCM 7403</strain>
    </source>
</reference>
<dbReference type="InterPro" id="IPR000731">
    <property type="entry name" value="SSD"/>
</dbReference>
<sequence>MSSYLYRLGRAAAASARWVIIGWVVLLAALGGAAAALGGQLQEDLSIPGTEAQTGIDQLDERFPLLAGTSGQLLFVAPEGETVADHADDVRSVLDAIEGVDHVATVVDPLAKGNEYNLAEDGRYALAQVLLDVKLDELDADTVPALEEAATLPEGSELDVHLGGGVFTTTSVAISPTEGLGIVVALVVLAITFGSMLAAGLPILTAVVGVGVTMAGLLAVAKVTTITSTTPTLALMIGLAVGIDYALFIVYRHRTQLAQGMAVRESVARSVATAGSAVIFAGATVVIALCGLVVARIPFLTVMGLAAAAGVAVAVVVAITLVPAVLAALGEKMRPKPGSRAAVRATADPATQRTLGARWVRVATKVPALTVAVTVLVLGVLAIPAKDLALGLPDNGTKDPGTAPRVTYDLVADAFGPGFNGPLLVTGDIIRSTDPIGVVEDLKAEIEKVPGVASVPMATPNPNADLAVIQVVPETGQTDPATADLVRALRDLGDELEDEYEVSDVIVTGQTAVTIDVSDKLGAALLPFGVVVVGLSMILLTIVFRSIAVPVKATVGYLLSVLASFGVVAAIFEYGWFAEALNVAKVGPVISFLPIILMGVLFGLAMDYEVFLVSRMREEYVHTGDAQRAITTGFTASARVVTAAAIIMIAVFAAFVPHGDSVIKPMAVGLAVGVFVDAFIVRMTLVPAVMALLGDKAWWLPKTLERTLPHLDVEGEGLAHHVAHEEWVAAHGEAAVRAVGVKITDEHNRELGTPVDLVVRPGSLHVVRGDDRLWRRSLLAALAGRMPTHGGTLMVLDRLLPEESAQVRSQAWFFPAWPGSRTLADLPAGTPLVVVDDVDHPAVPREVREERWAQLAALTEAGTAVVAGSDAPPTVPADGHLVLTTVAPRKAHA</sequence>
<comment type="subcellular location">
    <subcellularLocation>
        <location evidence="1">Cell membrane</location>
        <topology evidence="1">Multi-pass membrane protein</topology>
    </subcellularLocation>
</comment>
<feature type="transmembrane region" description="Helical" evidence="7">
    <location>
        <begin position="305"/>
        <end position="330"/>
    </location>
</feature>
<feature type="domain" description="SSD" evidence="8">
    <location>
        <begin position="199"/>
        <end position="328"/>
    </location>
</feature>
<accession>A0ABQ1PYY9</accession>
<keyword evidence="5 7" id="KW-1133">Transmembrane helix</keyword>
<evidence type="ECO:0000313" key="10">
    <source>
        <dbReference type="Proteomes" id="UP000630594"/>
    </source>
</evidence>
<dbReference type="Pfam" id="PF03176">
    <property type="entry name" value="MMPL"/>
    <property type="match status" value="2"/>
</dbReference>
<feature type="transmembrane region" description="Helical" evidence="7">
    <location>
        <begin position="634"/>
        <end position="656"/>
    </location>
</feature>
<dbReference type="SUPFAM" id="SSF82866">
    <property type="entry name" value="Multidrug efflux transporter AcrB transmembrane domain"/>
    <property type="match status" value="2"/>
</dbReference>
<dbReference type="InterPro" id="IPR004869">
    <property type="entry name" value="MMPL_dom"/>
</dbReference>
<comment type="similarity">
    <text evidence="2">Belongs to the resistance-nodulation-cell division (RND) (TC 2.A.6) family. MmpL subfamily.</text>
</comment>
<proteinExistence type="inferred from homology"/>
<evidence type="ECO:0000259" key="8">
    <source>
        <dbReference type="PROSITE" id="PS50156"/>
    </source>
</evidence>
<organism evidence="9 10">
    <name type="scientific">Nocardioides daphniae</name>
    <dbReference type="NCBI Taxonomy" id="402297"/>
    <lineage>
        <taxon>Bacteria</taxon>
        <taxon>Bacillati</taxon>
        <taxon>Actinomycetota</taxon>
        <taxon>Actinomycetes</taxon>
        <taxon>Propionibacteriales</taxon>
        <taxon>Nocardioidaceae</taxon>
        <taxon>Nocardioides</taxon>
    </lineage>
</organism>
<feature type="transmembrane region" description="Helical" evidence="7">
    <location>
        <begin position="668"/>
        <end position="693"/>
    </location>
</feature>
<evidence type="ECO:0000256" key="3">
    <source>
        <dbReference type="ARBA" id="ARBA00022475"/>
    </source>
</evidence>
<keyword evidence="4 7" id="KW-0812">Transmembrane</keyword>
<keyword evidence="10" id="KW-1185">Reference proteome</keyword>
<gene>
    <name evidence="9" type="ORF">GCM10007231_01990</name>
</gene>
<dbReference type="Gene3D" id="1.20.1640.10">
    <property type="entry name" value="Multidrug efflux transporter AcrB transmembrane domain"/>
    <property type="match status" value="2"/>
</dbReference>
<evidence type="ECO:0000256" key="4">
    <source>
        <dbReference type="ARBA" id="ARBA00022692"/>
    </source>
</evidence>
<dbReference type="PROSITE" id="PS50156">
    <property type="entry name" value="SSD"/>
    <property type="match status" value="1"/>
</dbReference>
<feature type="transmembrane region" description="Helical" evidence="7">
    <location>
        <begin position="271"/>
        <end position="299"/>
    </location>
</feature>
<feature type="transmembrane region" description="Helical" evidence="7">
    <location>
        <begin position="589"/>
        <end position="613"/>
    </location>
</feature>
<dbReference type="EMBL" id="BMCK01000001">
    <property type="protein sequence ID" value="GGD06825.1"/>
    <property type="molecule type" value="Genomic_DNA"/>
</dbReference>
<dbReference type="PANTHER" id="PTHR33406:SF11">
    <property type="entry name" value="MEMBRANE PROTEIN SCO6666-RELATED"/>
    <property type="match status" value="1"/>
</dbReference>
<evidence type="ECO:0000256" key="6">
    <source>
        <dbReference type="ARBA" id="ARBA00023136"/>
    </source>
</evidence>
<feature type="transmembrane region" description="Helical" evidence="7">
    <location>
        <begin position="524"/>
        <end position="544"/>
    </location>
</feature>
<dbReference type="InterPro" id="IPR050545">
    <property type="entry name" value="Mycobact_MmpL"/>
</dbReference>
<feature type="transmembrane region" description="Helical" evidence="7">
    <location>
        <begin position="179"/>
        <end position="198"/>
    </location>
</feature>
<evidence type="ECO:0000256" key="7">
    <source>
        <dbReference type="SAM" id="Phobius"/>
    </source>
</evidence>
<evidence type="ECO:0000256" key="1">
    <source>
        <dbReference type="ARBA" id="ARBA00004651"/>
    </source>
</evidence>
<keyword evidence="3" id="KW-1003">Cell membrane</keyword>